<evidence type="ECO:0000313" key="2">
    <source>
        <dbReference type="Proteomes" id="UP000078534"/>
    </source>
</evidence>
<name>A0A179SND1_9BACI</name>
<evidence type="ECO:0000313" key="1">
    <source>
        <dbReference type="EMBL" id="OAS82854.1"/>
    </source>
</evidence>
<dbReference type="AlphaFoldDB" id="A0A179SND1"/>
<gene>
    <name evidence="1" type="ORF">A6K24_12100</name>
</gene>
<dbReference type="RefSeq" id="WP_066339515.1">
    <property type="nucleotide sequence ID" value="NZ_LWSG01000044.1"/>
</dbReference>
<comment type="caution">
    <text evidence="1">The sequence shown here is derived from an EMBL/GenBank/DDBJ whole genome shotgun (WGS) entry which is preliminary data.</text>
</comment>
<keyword evidence="2" id="KW-1185">Reference proteome</keyword>
<proteinExistence type="predicted"/>
<accession>A0A179SND1</accession>
<organism evidence="1 2">
    <name type="scientific">Metabacillus litoralis</name>
    <dbReference type="NCBI Taxonomy" id="152268"/>
    <lineage>
        <taxon>Bacteria</taxon>
        <taxon>Bacillati</taxon>
        <taxon>Bacillota</taxon>
        <taxon>Bacilli</taxon>
        <taxon>Bacillales</taxon>
        <taxon>Bacillaceae</taxon>
        <taxon>Metabacillus</taxon>
    </lineage>
</organism>
<dbReference type="EMBL" id="LWSG01000044">
    <property type="protein sequence ID" value="OAS82854.1"/>
    <property type="molecule type" value="Genomic_DNA"/>
</dbReference>
<protein>
    <submittedName>
        <fullName evidence="1">Uncharacterized protein</fullName>
    </submittedName>
</protein>
<sequence length="73" mass="8520">MKNFRYLISREYEADSVAEDLRLQLEINRVNQVHVKAVTVRNEVLVQVPDANDSIEEVVENFMHSYQTGIILE</sequence>
<dbReference type="Proteomes" id="UP000078534">
    <property type="component" value="Unassembled WGS sequence"/>
</dbReference>
<reference evidence="2" key="1">
    <citation type="submission" date="2016-04" db="EMBL/GenBank/DDBJ databases">
        <authorList>
            <person name="Lyu Z."/>
            <person name="Lyu W."/>
        </authorList>
    </citation>
    <scope>NUCLEOTIDE SEQUENCE [LARGE SCALE GENOMIC DNA]</scope>
    <source>
        <strain evidence="2">C44</strain>
    </source>
</reference>
<dbReference type="OrthoDB" id="2885038at2"/>